<evidence type="ECO:0000259" key="14">
    <source>
        <dbReference type="SMART" id="SM00645"/>
    </source>
</evidence>
<feature type="domain" description="Cystatin" evidence="13">
    <location>
        <begin position="570"/>
        <end position="680"/>
    </location>
</feature>
<dbReference type="PROSITE" id="PS00640">
    <property type="entry name" value="THIOL_PROTEASE_ASN"/>
    <property type="match status" value="1"/>
</dbReference>
<keyword evidence="4" id="KW-0789">Thiol protease inhibitor</keyword>
<feature type="compositionally biased region" description="Polar residues" evidence="11">
    <location>
        <begin position="366"/>
        <end position="380"/>
    </location>
</feature>
<feature type="domain" description="Cystatin" evidence="13">
    <location>
        <begin position="1860"/>
        <end position="1962"/>
    </location>
</feature>
<dbReference type="FunFam" id="3.90.70.10:FF:000130">
    <property type="entry name" value="Cysteine proteinase 1"/>
    <property type="match status" value="1"/>
</dbReference>
<feature type="domain" description="Cystatin" evidence="13">
    <location>
        <begin position="1168"/>
        <end position="1275"/>
    </location>
</feature>
<evidence type="ECO:0000256" key="2">
    <source>
        <dbReference type="ARBA" id="ARBA00022670"/>
    </source>
</evidence>
<evidence type="ECO:0000256" key="9">
    <source>
        <dbReference type="ARBA" id="ARBA00023157"/>
    </source>
</evidence>
<feature type="domain" description="Cystatin" evidence="13">
    <location>
        <begin position="1049"/>
        <end position="1156"/>
    </location>
</feature>
<feature type="signal peptide" evidence="12">
    <location>
        <begin position="1"/>
        <end position="18"/>
    </location>
</feature>
<feature type="domain" description="Cystatin" evidence="13">
    <location>
        <begin position="2339"/>
        <end position="2444"/>
    </location>
</feature>
<feature type="domain" description="Cystatin" evidence="13">
    <location>
        <begin position="930"/>
        <end position="1037"/>
    </location>
</feature>
<keyword evidence="2" id="KW-0645">Protease</keyword>
<dbReference type="PANTHER" id="PTHR46186:SF2">
    <property type="entry name" value="CYSTATIN"/>
    <property type="match status" value="1"/>
</dbReference>
<evidence type="ECO:0000256" key="4">
    <source>
        <dbReference type="ARBA" id="ARBA00022704"/>
    </source>
</evidence>
<dbReference type="SMART" id="SM00645">
    <property type="entry name" value="Pept_C1"/>
    <property type="match status" value="1"/>
</dbReference>
<evidence type="ECO:0000256" key="7">
    <source>
        <dbReference type="ARBA" id="ARBA00022807"/>
    </source>
</evidence>
<keyword evidence="10" id="KW-0325">Glycoprotein</keyword>
<keyword evidence="3" id="KW-0646">Protease inhibitor</keyword>
<keyword evidence="9" id="KW-1015">Disulfide bond</keyword>
<evidence type="ECO:0000259" key="13">
    <source>
        <dbReference type="SMART" id="SM00043"/>
    </source>
</evidence>
<dbReference type="CDD" id="cd00042">
    <property type="entry name" value="CY"/>
    <property type="match status" value="15"/>
</dbReference>
<protein>
    <submittedName>
        <fullName evidence="16">Uncharacterized protein</fullName>
    </submittedName>
</protein>
<keyword evidence="8" id="KW-0865">Zymogen</keyword>
<dbReference type="PANTHER" id="PTHR46186">
    <property type="entry name" value="CYSTATIN"/>
    <property type="match status" value="1"/>
</dbReference>
<keyword evidence="7" id="KW-0788">Thiol protease</keyword>
<dbReference type="InterPro" id="IPR025660">
    <property type="entry name" value="Pept_his_AS"/>
</dbReference>
<dbReference type="Pfam" id="PF00112">
    <property type="entry name" value="Peptidase_C1"/>
    <property type="match status" value="1"/>
</dbReference>
<dbReference type="GO" id="GO:0031982">
    <property type="term" value="C:vesicle"/>
    <property type="evidence" value="ECO:0007669"/>
    <property type="project" value="TreeGrafter"/>
</dbReference>
<evidence type="ECO:0000256" key="8">
    <source>
        <dbReference type="ARBA" id="ARBA00023145"/>
    </source>
</evidence>
<dbReference type="Pfam" id="PF08246">
    <property type="entry name" value="Inhibitor_I29"/>
    <property type="match status" value="1"/>
</dbReference>
<dbReference type="GO" id="GO:0008234">
    <property type="term" value="F:cysteine-type peptidase activity"/>
    <property type="evidence" value="ECO:0007669"/>
    <property type="project" value="UniProtKB-KW"/>
</dbReference>
<evidence type="ECO:0000313" key="17">
    <source>
        <dbReference type="Proteomes" id="UP001497472"/>
    </source>
</evidence>
<sequence>MSKLIALLFIQFLGIALSEFSAEKKEHFVNGLIEYLNNLPNHPYVYDEGTLIDAQYVNPNNDVIHIETVLYGGNEEYQYKKKSVKCSADIIDLPEGGISVESQPECFEFMDHTLVPDTDTTTAEDIYETTDTPEAHTPIHLDNEEQTEGVTSGEQFIAIPRRHVNSSCTGCADHVNPDAPGVSELAEIAIKHLDKHDPAVKHILDTILDVERQVQIISGVKYTILINVNFDKCTPSNTESCYENKSCRVSILEKTWIKYTDGTKYRTVTANNCTDAWLFDDEAEAVTNANRTRKLKVKLKVKVSDAKTKTTTTSGPNDVLPPPTDEVIDAEHSSQLETQQSQAPTLSKTDIEDIEKQIIPHDNNESSKGPSETQPNISNTDDIKAYHSNDVLSERAIYNENPVPTPSPSENPEQSSLTDEKKQAIDDLFNFFNSAGFNFNTPDDSMRVKRSYDNDLQMLSVLEKMYKIKSTIKNANLIYSLAQSMIEYLNEMDMEIKNRVLQEVTIAEEEIENYQHFFYIQALVVIPCNKVDCEDESKLKKVCNGIIESKEGGSTEVLTAFCYNDPKSKSTVRKTVQVPLDDPLLKHMTKLAIKHMEGNLLTKNAIVVNQILDATVRREAGTFTKIFVEVMFTNCNSSLSWKRRENCTVIESMGSSFCEINVLERPWLKEKKMTTSCNERPAEETFSNIHLQRKGGEKLNDPTTTEMIQQVLQYLEFNSNRNNKQRIVEIKGISTKIFGGLITQINLTVGYTSCDDNFINEIDIGSCKLLDEPLRYCQAMIWDRPWLEDGRQLNVSCYNNEKGISRNKRDTLVGGQTEQNKNDPRYMVLAKESLAKYVQSSGLSSHHEILSIKKVTSQVVSGSLTRIDFEASPTNCPLNTDGQESNANCKTTGDIISCRAKIWEQAWRNKKDIDVSCQINEAKSRNKRDTLVGGQTEQNKNDPRYMVLAKESLAKYVQSSGLSNHHEVLSIKKVTSQVVSGSLTRIDFEASPTNCPLNTDGQESNANCKTTGDIISCRAKIWEQAWRNKKDIDVSCQINEAKSRKKRDTLVGGQTEQNKNDPRYMVLAKESLAKYVQSSGLSSHHEVLSIKKVTSQVVSGSLTRIDFEASPTNCPLNTDGQESNANCKTTGDIISCRAKIWEQAWRNKKDIDVSCQINEAKSRNKRDTLVGGQTEQNKNDPRYMVLAKESLAKYVQSSGLSNHHEVLSIKKVTSQVVSGSLTRIDFEASPTNCPLNTDGQESNANCKTTGDIISCRAKIWEQAWRNKKDIDVSCQINEAKSRKKRDTLVGGQTEQNKNDPRYMVLAKESLAKYVQSSGLSNHHEVLSIKKVTSQVVSGSLTRIDFEASPTNCPLNTDGEESNANCKTTGDIISCRAKIWEQAWRNKKDIDVSCQINEAKSRKKRDTLVGGQTEQNKNDPRYMVLAKESLAKYVQSSGLSNHHEVLSIKKVTSQVVSGSLTRIDFEASPTNCPLNTDGEESNANCKTTGDIISCRAKIWEQAWRNKKDIDVSCQINEAKSRKKRDTLVGGQTEQNKNDPRYMAWPKSLWLMTSQVVSGSLTRIDFEASPTNCPLNTDGQESNANCKTTGDIISCRAKIWEQAWRNKKDIDVSCQINEAKSRKKRDTLVGGQTEQNKNDPRYMVLAKESLAKYVQSSGLSNHHEVLSIKKVTSQVVSGSLTRIDFEASPTNCPLNTDGQESNANCKTTGDIISCRAKIWEQAWRNKKDIDVSCQIDKNKSRSKRNTLVGGQNEQDKDDPQYKVLAKESLAKYIESSGLSNQHEVLSITNVTKQIVAGTITRINFEASPTNCPFNTVLQETSSNCETTGDNIACLATVWEQLWINFKQINVTCDNTNEKSRTTRALAKYQIQNPKDEKYRLLAQESLQKYQASKKLKQKHEVVSVDKVTTQVVSGIIYKIDYTATGIACARKKRSCGKTEKVLHCSTKIWDRPWIHSKKIHVNCVEDDEKGDNDRKKRSIFLGAAEETDVNDEKYRNMAEEAMQKYQKEAKAEYIHKIVKIHHATEQVVNGVLTKLDYSIVPTNCAIDSEFSSSQCEIQDSDKELHCLAKIWNRPWLDSKEISVNCSADEPQVLQKLNSELLPRLKRQADEDYVDDDTKFYYADRAVQHINANSNTNNLQKLITIHAFQSGTVMDVNMIRMYIETAYTYCLRRQDEAVLSECAELTGQFHKLCFVRLWPSPDDELVVEQINVICDDDKQFSATTGISVKELIKASIEELQASPQIKTKIVTVGEPRVVPRLDYRTPIRVNFLVAFTNCSKDDLDDFDDLDVFALQTVPCVVTGERSFKQCTSNIWTTQKTNRIKRIKVKCLLPNAMRKKRSLSLNTTSDEIAINDFIRESLDKLEMTSQHKYKQRLLKINSYSSKITSGKVTTIDFDVGYTSCLKFEWVDNVTDCQFLDHLPRRHCISTVWERLWIDNGREIEVHCEDDVTPIEPQVEFENPELAKQMANEALKHIEAKYLHPRRQKVVRIFSLEQQTIAGVHYRMKIEIGNTNCLALSLNDTCEVVTNLGPNRFCRVNVWIRPWTDHPPNYRVSCDYEEGATGEIYRHLQAEQLFHDFLTTYRPDYLNDPDEMMKRYRTFEDNVRKIHEMNVHERGTARYAVTRFSDLTYEEFSSKYLGLKPSLRDPNQIPFRKADIPNVALPDKFDWRTYGAVTEVKNQGSCGSCWAFSVTGNIEGQWKIQTGDLVSLSEQELVDCDKLDEGCNGGLPDNAYRAIEQLGGLETENDYPYEGVDDKCLYNKTLSKVHIRGALNISSNETEMAKWLVQNGPISIGINANAMQFYVGGVSHPWRMLCSPNNLDHGVLIVGFGVKDYPLFHKHLPYWIIKNSWGKSWGEQGYYRVYRGDGTCGVNLMASSSII</sequence>
<dbReference type="Gene3D" id="3.90.70.10">
    <property type="entry name" value="Cysteine proteinases"/>
    <property type="match status" value="1"/>
</dbReference>
<feature type="domain" description="Cystatin" evidence="13">
    <location>
        <begin position="691"/>
        <end position="798"/>
    </location>
</feature>
<dbReference type="InterPro" id="IPR000169">
    <property type="entry name" value="Pept_cys_AS"/>
</dbReference>
<dbReference type="EMBL" id="CAVLEF010000039">
    <property type="protein sequence ID" value="CAK1549543.1"/>
    <property type="molecule type" value="Genomic_DNA"/>
</dbReference>
<gene>
    <name evidence="16" type="ORF">LNINA_LOCUS8828</name>
</gene>
<dbReference type="GO" id="GO:0005615">
    <property type="term" value="C:extracellular space"/>
    <property type="evidence" value="ECO:0007669"/>
    <property type="project" value="TreeGrafter"/>
</dbReference>
<feature type="chain" id="PRO_5043909133" evidence="12">
    <location>
        <begin position="19"/>
        <end position="2878"/>
    </location>
</feature>
<dbReference type="InterPro" id="IPR038765">
    <property type="entry name" value="Papain-like_cys_pep_sf"/>
</dbReference>
<keyword evidence="5 12" id="KW-0732">Signal</keyword>
<reference evidence="16 17" key="1">
    <citation type="submission" date="2023-11" db="EMBL/GenBank/DDBJ databases">
        <authorList>
            <person name="Okamura Y."/>
        </authorList>
    </citation>
    <scope>NUCLEOTIDE SEQUENCE [LARGE SCALE GENOMIC DNA]</scope>
</reference>
<comment type="caution">
    <text evidence="16">The sequence shown here is derived from an EMBL/GenBank/DDBJ whole genome shotgun (WGS) entry which is preliminary data.</text>
</comment>
<dbReference type="SMART" id="SM00043">
    <property type="entry name" value="CY"/>
    <property type="match status" value="16"/>
</dbReference>
<proteinExistence type="inferred from homology"/>
<dbReference type="Gene3D" id="3.10.450.10">
    <property type="match status" value="17"/>
</dbReference>
<dbReference type="PROSITE" id="PS00139">
    <property type="entry name" value="THIOL_PROTEASE_CYS"/>
    <property type="match status" value="1"/>
</dbReference>
<feature type="region of interest" description="Disordered" evidence="11">
    <location>
        <begin position="359"/>
        <end position="383"/>
    </location>
</feature>
<dbReference type="Pfam" id="PF00031">
    <property type="entry name" value="Cystatin"/>
    <property type="match status" value="10"/>
</dbReference>
<dbReference type="SUPFAM" id="SSF54001">
    <property type="entry name" value="Cysteine proteinases"/>
    <property type="match status" value="1"/>
</dbReference>
<keyword evidence="6" id="KW-0378">Hydrolase</keyword>
<evidence type="ECO:0000256" key="10">
    <source>
        <dbReference type="ARBA" id="ARBA00023180"/>
    </source>
</evidence>
<dbReference type="GO" id="GO:0006508">
    <property type="term" value="P:proteolysis"/>
    <property type="evidence" value="ECO:0007669"/>
    <property type="project" value="UniProtKB-KW"/>
</dbReference>
<dbReference type="InterPro" id="IPR000668">
    <property type="entry name" value="Peptidase_C1A_C"/>
</dbReference>
<dbReference type="GO" id="GO:0005737">
    <property type="term" value="C:cytoplasm"/>
    <property type="evidence" value="ECO:0007669"/>
    <property type="project" value="TreeGrafter"/>
</dbReference>
<feature type="domain" description="Cystatin" evidence="13">
    <location>
        <begin position="1287"/>
        <end position="1394"/>
    </location>
</feature>
<dbReference type="InterPro" id="IPR000010">
    <property type="entry name" value="Cystatin_dom"/>
</dbReference>
<dbReference type="SUPFAM" id="SSF54403">
    <property type="entry name" value="Cystatin/monellin"/>
    <property type="match status" value="17"/>
</dbReference>
<feature type="domain" description="Cystatin" evidence="13">
    <location>
        <begin position="1977"/>
        <end position="2084"/>
    </location>
</feature>
<dbReference type="Proteomes" id="UP001497472">
    <property type="component" value="Unassembled WGS sequence"/>
</dbReference>
<feature type="domain" description="Cystatin" evidence="13">
    <location>
        <begin position="1525"/>
        <end position="1613"/>
    </location>
</feature>
<accession>A0AAV1JJ44</accession>
<evidence type="ECO:0000256" key="1">
    <source>
        <dbReference type="ARBA" id="ARBA00009403"/>
    </source>
</evidence>
<evidence type="ECO:0000259" key="15">
    <source>
        <dbReference type="SMART" id="SM00848"/>
    </source>
</evidence>
<keyword evidence="17" id="KW-1185">Reference proteome</keyword>
<evidence type="ECO:0000313" key="16">
    <source>
        <dbReference type="EMBL" id="CAK1549543.1"/>
    </source>
</evidence>
<organism evidence="16 17">
    <name type="scientific">Leptosia nina</name>
    <dbReference type="NCBI Taxonomy" id="320188"/>
    <lineage>
        <taxon>Eukaryota</taxon>
        <taxon>Metazoa</taxon>
        <taxon>Ecdysozoa</taxon>
        <taxon>Arthropoda</taxon>
        <taxon>Hexapoda</taxon>
        <taxon>Insecta</taxon>
        <taxon>Pterygota</taxon>
        <taxon>Neoptera</taxon>
        <taxon>Endopterygota</taxon>
        <taxon>Lepidoptera</taxon>
        <taxon>Glossata</taxon>
        <taxon>Ditrysia</taxon>
        <taxon>Papilionoidea</taxon>
        <taxon>Pieridae</taxon>
        <taxon>Pierinae</taxon>
        <taxon>Leptosia</taxon>
    </lineage>
</organism>
<feature type="domain" description="Cystatin" evidence="13">
    <location>
        <begin position="167"/>
        <end position="265"/>
    </location>
</feature>
<feature type="domain" description="Cystatin" evidence="13">
    <location>
        <begin position="2447"/>
        <end position="2554"/>
    </location>
</feature>
<dbReference type="InterPro" id="IPR013201">
    <property type="entry name" value="Prot_inhib_I29"/>
</dbReference>
<dbReference type="InterPro" id="IPR039417">
    <property type="entry name" value="Peptidase_C1A_papain-like"/>
</dbReference>
<comment type="similarity">
    <text evidence="1">Belongs to the cystatin family.</text>
</comment>
<feature type="region of interest" description="Disordered" evidence="11">
    <location>
        <begin position="399"/>
        <end position="419"/>
    </location>
</feature>
<feature type="domain" description="Cathepsin propeptide inhibitor" evidence="15">
    <location>
        <begin position="2573"/>
        <end position="2631"/>
    </location>
</feature>
<evidence type="ECO:0000256" key="11">
    <source>
        <dbReference type="SAM" id="MobiDB-lite"/>
    </source>
</evidence>
<dbReference type="CDD" id="cd02248">
    <property type="entry name" value="Peptidase_C1A"/>
    <property type="match status" value="1"/>
</dbReference>
<feature type="domain" description="Cystatin" evidence="13">
    <location>
        <begin position="811"/>
        <end position="918"/>
    </location>
</feature>
<evidence type="ECO:0000256" key="3">
    <source>
        <dbReference type="ARBA" id="ARBA00022690"/>
    </source>
</evidence>
<dbReference type="InterPro" id="IPR025661">
    <property type="entry name" value="Pept_asp_AS"/>
</dbReference>
<dbReference type="GO" id="GO:0004869">
    <property type="term" value="F:cysteine-type endopeptidase inhibitor activity"/>
    <property type="evidence" value="ECO:0007669"/>
    <property type="project" value="UniProtKB-KW"/>
</dbReference>
<feature type="domain" description="Cystatin" evidence="13">
    <location>
        <begin position="1406"/>
        <end position="1513"/>
    </location>
</feature>
<dbReference type="PROSITE" id="PS00639">
    <property type="entry name" value="THIOL_PROTEASE_HIS"/>
    <property type="match status" value="1"/>
</dbReference>
<feature type="domain" description="Peptidase C1A papain C-terminal" evidence="14">
    <location>
        <begin position="2660"/>
        <end position="2877"/>
    </location>
</feature>
<evidence type="ECO:0000256" key="12">
    <source>
        <dbReference type="SAM" id="SignalP"/>
    </source>
</evidence>
<name>A0AAV1JJ44_9NEOP</name>
<feature type="domain" description="Cystatin" evidence="13">
    <location>
        <begin position="1744"/>
        <end position="1851"/>
    </location>
</feature>
<feature type="region of interest" description="Disordered" evidence="11">
    <location>
        <begin position="306"/>
        <end position="326"/>
    </location>
</feature>
<dbReference type="SMART" id="SM00848">
    <property type="entry name" value="Inhibitor_I29"/>
    <property type="match status" value="1"/>
</dbReference>
<feature type="domain" description="Cystatin" evidence="13">
    <location>
        <begin position="1625"/>
        <end position="1732"/>
    </location>
</feature>
<evidence type="ECO:0000256" key="5">
    <source>
        <dbReference type="ARBA" id="ARBA00022729"/>
    </source>
</evidence>
<evidence type="ECO:0000256" key="6">
    <source>
        <dbReference type="ARBA" id="ARBA00022801"/>
    </source>
</evidence>
<dbReference type="InterPro" id="IPR046350">
    <property type="entry name" value="Cystatin_sf"/>
</dbReference>
<dbReference type="PRINTS" id="PR00705">
    <property type="entry name" value="PAPAIN"/>
</dbReference>